<sequence length="129" mass="14580">MMKDCCVSNCPTKPNPAIYRNVLEQIILTYCTFSTSRFVIMPTLTECHQISEEGNEKLKKLQDAILTGKAVVEMTESNGNVKYANESLNDYVVPLLEALKLSSNAPLQALRLHCMANFHAYTHRQQNRS</sequence>
<proteinExistence type="predicted"/>
<keyword evidence="2" id="KW-1185">Reference proteome</keyword>
<evidence type="ECO:0000313" key="2">
    <source>
        <dbReference type="Proteomes" id="UP000002039"/>
    </source>
</evidence>
<reference evidence="2" key="1">
    <citation type="journal article" date="2015" name="PLoS Genet.">
        <title>The dynamic genome and transcriptome of the human fungal pathogen Blastomyces and close relative Emmonsia.</title>
        <authorList>
            <person name="Munoz J.F."/>
            <person name="Gauthier G.M."/>
            <person name="Desjardins C.A."/>
            <person name="Gallo J.E."/>
            <person name="Holder J."/>
            <person name="Sullivan T.D."/>
            <person name="Marty A.J."/>
            <person name="Carmen J.C."/>
            <person name="Chen Z."/>
            <person name="Ding L."/>
            <person name="Gujja S."/>
            <person name="Magrini V."/>
            <person name="Misas E."/>
            <person name="Mitreva M."/>
            <person name="Priest M."/>
            <person name="Saif S."/>
            <person name="Whiston E.A."/>
            <person name="Young S."/>
            <person name="Zeng Q."/>
            <person name="Goldman W.E."/>
            <person name="Mardis E.R."/>
            <person name="Taylor J.W."/>
            <person name="McEwen J.G."/>
            <person name="Clay O.K."/>
            <person name="Klein B.S."/>
            <person name="Cuomo C.A."/>
        </authorList>
    </citation>
    <scope>NUCLEOTIDE SEQUENCE [LARGE SCALE GENOMIC DNA]</scope>
    <source>
        <strain evidence="2">ER-3 / ATCC MYA-2586</strain>
    </source>
</reference>
<gene>
    <name evidence="1" type="ORF">BDCG_07084</name>
</gene>
<protein>
    <submittedName>
        <fullName evidence="1">Uncharacterized protein</fullName>
    </submittedName>
</protein>
<dbReference type="GeneID" id="69028873"/>
<evidence type="ECO:0000313" key="1">
    <source>
        <dbReference type="EMBL" id="OAT02239.1"/>
    </source>
</evidence>
<accession>A0ABX2VYL5</accession>
<dbReference type="RefSeq" id="XP_045281966.1">
    <property type="nucleotide sequence ID" value="XM_045422851.1"/>
</dbReference>
<organism evidence="1 2">
    <name type="scientific">Ajellomyces dermatitidis (strain ER-3 / ATCC MYA-2586)</name>
    <name type="common">Blastomyces dermatitidis</name>
    <dbReference type="NCBI Taxonomy" id="559297"/>
    <lineage>
        <taxon>Eukaryota</taxon>
        <taxon>Fungi</taxon>
        <taxon>Dikarya</taxon>
        <taxon>Ascomycota</taxon>
        <taxon>Pezizomycotina</taxon>
        <taxon>Eurotiomycetes</taxon>
        <taxon>Eurotiomycetidae</taxon>
        <taxon>Onygenales</taxon>
        <taxon>Ajellomycetaceae</taxon>
        <taxon>Blastomyces</taxon>
    </lineage>
</organism>
<dbReference type="Proteomes" id="UP000002039">
    <property type="component" value="Unassembled WGS sequence"/>
</dbReference>
<name>A0ABX2VYL5_AJEDR</name>
<dbReference type="EMBL" id="EQ999980">
    <property type="protein sequence ID" value="OAT02239.1"/>
    <property type="molecule type" value="Genomic_DNA"/>
</dbReference>